<dbReference type="PANTHER" id="PTHR46927:SF3">
    <property type="entry name" value="THAP-TYPE DOMAIN-CONTAINING PROTEIN"/>
    <property type="match status" value="1"/>
</dbReference>
<sequence length="354" mass="40896">MPNTCSAPLCRTGYPGEAKDPTTVFHRVPLKNKELMKKWITAIPRANYKPTIHSRLCSNHFVIEDYVSRRNEFDKTKNKIAKRSILKADAIPSVFTGIPKSCLKRIPKPRSNNASSSARLNKQRKKSMEDYQKFLDSDRVDSIRELLEKFDRRNIPSGIDEISRNNEMMFLSFDWENQEIRFSLKVQENLKIQLYHQTMQIPLSDVRHICKESKITATSQVGSLLSYLKSLTCSKKLIINKAVELLESVVLDQVSEVRHVDFIIEQLKLAFTTLKQRRYSQGLLTSCLQWKNCSPTLYKHLVKEDLICLPWPGHLTRLSQAFNLDTGIANSSRKYLLNRVPELTSNENKIIIDL</sequence>
<dbReference type="SMART" id="SM00980">
    <property type="entry name" value="THAP"/>
    <property type="match status" value="1"/>
</dbReference>
<dbReference type="Pfam" id="PF05485">
    <property type="entry name" value="THAP"/>
    <property type="match status" value="1"/>
</dbReference>
<evidence type="ECO:0000256" key="3">
    <source>
        <dbReference type="ARBA" id="ARBA00022833"/>
    </source>
</evidence>
<evidence type="ECO:0000256" key="5">
    <source>
        <dbReference type="PROSITE-ProRule" id="PRU00309"/>
    </source>
</evidence>
<evidence type="ECO:0000256" key="4">
    <source>
        <dbReference type="ARBA" id="ARBA00023125"/>
    </source>
</evidence>
<dbReference type="PANTHER" id="PTHR46927">
    <property type="entry name" value="AGAP005574-PA"/>
    <property type="match status" value="1"/>
</dbReference>
<dbReference type="AlphaFoldDB" id="A0A0K2VAG3"/>
<keyword evidence="3" id="KW-0862">Zinc</keyword>
<keyword evidence="2 5" id="KW-0863">Zinc-finger</keyword>
<proteinExistence type="predicted"/>
<dbReference type="GO" id="GO:0008270">
    <property type="term" value="F:zinc ion binding"/>
    <property type="evidence" value="ECO:0007669"/>
    <property type="project" value="UniProtKB-KW"/>
</dbReference>
<protein>
    <recommendedName>
        <fullName evidence="7">THAP-type domain-containing protein</fullName>
    </recommendedName>
</protein>
<dbReference type="InterPro" id="IPR052224">
    <property type="entry name" value="THAP_domain_protein"/>
</dbReference>
<dbReference type="PROSITE" id="PS50950">
    <property type="entry name" value="ZF_THAP"/>
    <property type="match status" value="1"/>
</dbReference>
<dbReference type="EMBL" id="HACA01030167">
    <property type="protein sequence ID" value="CDW47528.1"/>
    <property type="molecule type" value="Transcribed_RNA"/>
</dbReference>
<keyword evidence="1" id="KW-0479">Metal-binding</keyword>
<dbReference type="SUPFAM" id="SSF57716">
    <property type="entry name" value="Glucocorticoid receptor-like (DNA-binding domain)"/>
    <property type="match status" value="1"/>
</dbReference>
<evidence type="ECO:0000256" key="6">
    <source>
        <dbReference type="SAM" id="MobiDB-lite"/>
    </source>
</evidence>
<evidence type="ECO:0000256" key="2">
    <source>
        <dbReference type="ARBA" id="ARBA00022771"/>
    </source>
</evidence>
<feature type="compositionally biased region" description="Low complexity" evidence="6">
    <location>
        <begin position="110"/>
        <end position="119"/>
    </location>
</feature>
<keyword evidence="4 5" id="KW-0238">DNA-binding</keyword>
<evidence type="ECO:0000256" key="1">
    <source>
        <dbReference type="ARBA" id="ARBA00022723"/>
    </source>
</evidence>
<reference evidence="8" key="1">
    <citation type="submission" date="2014-05" db="EMBL/GenBank/DDBJ databases">
        <authorList>
            <person name="Chronopoulou M."/>
        </authorList>
    </citation>
    <scope>NUCLEOTIDE SEQUENCE</scope>
    <source>
        <tissue evidence="8">Whole organism</tissue>
    </source>
</reference>
<organism evidence="8">
    <name type="scientific">Lepeophtheirus salmonis</name>
    <name type="common">Salmon louse</name>
    <name type="synonym">Caligus salmonis</name>
    <dbReference type="NCBI Taxonomy" id="72036"/>
    <lineage>
        <taxon>Eukaryota</taxon>
        <taxon>Metazoa</taxon>
        <taxon>Ecdysozoa</taxon>
        <taxon>Arthropoda</taxon>
        <taxon>Crustacea</taxon>
        <taxon>Multicrustacea</taxon>
        <taxon>Hexanauplia</taxon>
        <taxon>Copepoda</taxon>
        <taxon>Siphonostomatoida</taxon>
        <taxon>Caligidae</taxon>
        <taxon>Lepeophtheirus</taxon>
    </lineage>
</organism>
<name>A0A0K2VAG3_LEPSM</name>
<dbReference type="GO" id="GO:0003677">
    <property type="term" value="F:DNA binding"/>
    <property type="evidence" value="ECO:0007669"/>
    <property type="project" value="UniProtKB-UniRule"/>
</dbReference>
<evidence type="ECO:0000259" key="7">
    <source>
        <dbReference type="PROSITE" id="PS50950"/>
    </source>
</evidence>
<feature type="region of interest" description="Disordered" evidence="6">
    <location>
        <begin position="102"/>
        <end position="127"/>
    </location>
</feature>
<accession>A0A0K2VAG3</accession>
<evidence type="ECO:0000313" key="8">
    <source>
        <dbReference type="EMBL" id="CDW47528.1"/>
    </source>
</evidence>
<feature type="domain" description="THAP-type" evidence="7">
    <location>
        <begin position="1"/>
        <end position="95"/>
    </location>
</feature>
<dbReference type="InterPro" id="IPR006612">
    <property type="entry name" value="THAP_Znf"/>
</dbReference>